<comment type="caution">
    <text evidence="5">The sequence shown here is derived from an EMBL/GenBank/DDBJ whole genome shotgun (WGS) entry which is preliminary data.</text>
</comment>
<feature type="transmembrane region" description="Helical" evidence="3">
    <location>
        <begin position="740"/>
        <end position="769"/>
    </location>
</feature>
<dbReference type="GO" id="GO:0005737">
    <property type="term" value="C:cytoplasm"/>
    <property type="evidence" value="ECO:0007669"/>
    <property type="project" value="TreeGrafter"/>
</dbReference>
<feature type="domain" description="TIR" evidence="4">
    <location>
        <begin position="1281"/>
        <end position="1450"/>
    </location>
</feature>
<feature type="compositionally biased region" description="Basic and acidic residues" evidence="2">
    <location>
        <begin position="576"/>
        <end position="602"/>
    </location>
</feature>
<dbReference type="Pfam" id="PF13676">
    <property type="entry name" value="TIR_2"/>
    <property type="match status" value="1"/>
</dbReference>
<proteinExistence type="predicted"/>
<accession>A0A8J5J7S4</accession>
<name>A0A8J5J7S4_9STRA</name>
<reference evidence="5" key="1">
    <citation type="submission" date="2021-01" db="EMBL/GenBank/DDBJ databases">
        <title>Phytophthora aleatoria, a newly-described species from Pinus radiata is distinct from Phytophthora cactorum isolates based on comparative genomics.</title>
        <authorList>
            <person name="Mcdougal R."/>
            <person name="Panda P."/>
            <person name="Williams N."/>
            <person name="Studholme D.J."/>
        </authorList>
    </citation>
    <scope>NUCLEOTIDE SEQUENCE</scope>
    <source>
        <strain evidence="5">NZFS 4037</strain>
    </source>
</reference>
<dbReference type="SMART" id="SM00255">
    <property type="entry name" value="TIR"/>
    <property type="match status" value="1"/>
</dbReference>
<feature type="repeat" description="ANK" evidence="1">
    <location>
        <begin position="1124"/>
        <end position="1156"/>
    </location>
</feature>
<dbReference type="EMBL" id="JAENGY010000458">
    <property type="protein sequence ID" value="KAG6962458.1"/>
    <property type="molecule type" value="Genomic_DNA"/>
</dbReference>
<feature type="compositionally biased region" description="Polar residues" evidence="2">
    <location>
        <begin position="525"/>
        <end position="537"/>
    </location>
</feature>
<protein>
    <recommendedName>
        <fullName evidence="4">TIR domain-containing protein</fullName>
    </recommendedName>
</protein>
<keyword evidence="3" id="KW-1133">Transmembrane helix</keyword>
<feature type="compositionally biased region" description="Basic residues" evidence="2">
    <location>
        <begin position="834"/>
        <end position="843"/>
    </location>
</feature>
<feature type="region of interest" description="Disordered" evidence="2">
    <location>
        <begin position="1867"/>
        <end position="1908"/>
    </location>
</feature>
<dbReference type="Proteomes" id="UP000709295">
    <property type="component" value="Unassembled WGS sequence"/>
</dbReference>
<feature type="compositionally biased region" description="Polar residues" evidence="2">
    <location>
        <begin position="846"/>
        <end position="855"/>
    </location>
</feature>
<feature type="compositionally biased region" description="Polar residues" evidence="2">
    <location>
        <begin position="2003"/>
        <end position="2016"/>
    </location>
</feature>
<feature type="region of interest" description="Disordered" evidence="2">
    <location>
        <begin position="834"/>
        <end position="855"/>
    </location>
</feature>
<evidence type="ECO:0000313" key="6">
    <source>
        <dbReference type="Proteomes" id="UP000709295"/>
    </source>
</evidence>
<dbReference type="InterPro" id="IPR000157">
    <property type="entry name" value="TIR_dom"/>
</dbReference>
<dbReference type="PANTHER" id="PTHR24198">
    <property type="entry name" value="ANKYRIN REPEAT AND PROTEIN KINASE DOMAIN-CONTAINING PROTEIN"/>
    <property type="match status" value="1"/>
</dbReference>
<evidence type="ECO:0000256" key="2">
    <source>
        <dbReference type="SAM" id="MobiDB-lite"/>
    </source>
</evidence>
<feature type="repeat" description="ANK" evidence="1">
    <location>
        <begin position="1226"/>
        <end position="1258"/>
    </location>
</feature>
<feature type="compositionally biased region" description="Polar residues" evidence="2">
    <location>
        <begin position="1867"/>
        <end position="1877"/>
    </location>
</feature>
<evidence type="ECO:0000256" key="1">
    <source>
        <dbReference type="PROSITE-ProRule" id="PRU00023"/>
    </source>
</evidence>
<dbReference type="PROSITE" id="PS50088">
    <property type="entry name" value="ANK_REPEAT"/>
    <property type="match status" value="4"/>
</dbReference>
<keyword evidence="6" id="KW-1185">Reference proteome</keyword>
<gene>
    <name evidence="5" type="ORF">JG688_00008569</name>
</gene>
<feature type="transmembrane region" description="Helical" evidence="3">
    <location>
        <begin position="693"/>
        <end position="719"/>
    </location>
</feature>
<keyword evidence="1" id="KW-0040">ANK repeat</keyword>
<dbReference type="PANTHER" id="PTHR24198:SF165">
    <property type="entry name" value="ANKYRIN REPEAT-CONTAINING PROTEIN-RELATED"/>
    <property type="match status" value="1"/>
</dbReference>
<feature type="region of interest" description="Disordered" evidence="2">
    <location>
        <begin position="525"/>
        <end position="553"/>
    </location>
</feature>
<evidence type="ECO:0000259" key="4">
    <source>
        <dbReference type="PROSITE" id="PS50104"/>
    </source>
</evidence>
<dbReference type="Pfam" id="PF12796">
    <property type="entry name" value="Ank_2"/>
    <property type="match status" value="2"/>
</dbReference>
<dbReference type="Pfam" id="PF00023">
    <property type="entry name" value="Ank"/>
    <property type="match status" value="1"/>
</dbReference>
<feature type="repeat" description="ANK" evidence="1">
    <location>
        <begin position="985"/>
        <end position="1017"/>
    </location>
</feature>
<feature type="region of interest" description="Disordered" evidence="2">
    <location>
        <begin position="570"/>
        <end position="606"/>
    </location>
</feature>
<dbReference type="PROSITE" id="PS50297">
    <property type="entry name" value="ANK_REP_REGION"/>
    <property type="match status" value="4"/>
</dbReference>
<dbReference type="PROSITE" id="PS50104">
    <property type="entry name" value="TIR"/>
    <property type="match status" value="1"/>
</dbReference>
<feature type="repeat" description="ANK" evidence="1">
    <location>
        <begin position="1157"/>
        <end position="1189"/>
    </location>
</feature>
<dbReference type="SMART" id="SM00248">
    <property type="entry name" value="ANK"/>
    <property type="match status" value="7"/>
</dbReference>
<evidence type="ECO:0000313" key="5">
    <source>
        <dbReference type="EMBL" id="KAG6962458.1"/>
    </source>
</evidence>
<feature type="compositionally biased region" description="Polar residues" evidence="2">
    <location>
        <begin position="1887"/>
        <end position="1908"/>
    </location>
</feature>
<dbReference type="InterPro" id="IPR002110">
    <property type="entry name" value="Ankyrin_rpt"/>
</dbReference>
<feature type="transmembrane region" description="Helical" evidence="3">
    <location>
        <begin position="781"/>
        <end position="805"/>
    </location>
</feature>
<keyword evidence="3" id="KW-0812">Transmembrane</keyword>
<feature type="transmembrane region" description="Helical" evidence="3">
    <location>
        <begin position="639"/>
        <end position="660"/>
    </location>
</feature>
<evidence type="ECO:0000256" key="3">
    <source>
        <dbReference type="SAM" id="Phobius"/>
    </source>
</evidence>
<keyword evidence="3" id="KW-0472">Membrane</keyword>
<dbReference type="GO" id="GO:0007165">
    <property type="term" value="P:signal transduction"/>
    <property type="evidence" value="ECO:0007669"/>
    <property type="project" value="InterPro"/>
</dbReference>
<organism evidence="5 6">
    <name type="scientific">Phytophthora aleatoria</name>
    <dbReference type="NCBI Taxonomy" id="2496075"/>
    <lineage>
        <taxon>Eukaryota</taxon>
        <taxon>Sar</taxon>
        <taxon>Stramenopiles</taxon>
        <taxon>Oomycota</taxon>
        <taxon>Peronosporomycetes</taxon>
        <taxon>Peronosporales</taxon>
        <taxon>Peronosporaceae</taxon>
        <taxon>Phytophthora</taxon>
    </lineage>
</organism>
<sequence length="2045" mass="227295">MAESELLGLSGLRSVAVQSTHIQRVQLLTSPPSSSKPRTPEPSLRLRLQRQWRSNAWLLLTLGFICCWATTDAAASKSKTDNTVATSSDLYIVLVSIPVLDKVLPLKHLAETLLSRGVRVGFALPENCRQWVSDLEGLEFISLGNIVGKGRATALDPSELHNLGVYESYANTLRYYASFQRPMFGALREDLEDDRPDLVVVDRYTFAGFDACHRLQLPYVVNDPHLLFDIDSPPAYIPAPFSNFTMHTTSVLERCLNSYYRLRYRLGLVHAYKEINAVRQEHGLEAIDSKHQMHGHALVLVNSVFGLDEARPMAPQFKMVGLLQSQKLQREREETNGRSRFPAALTTWLEAPEHHDKPLVFISFQTDVPLTPEFITTTMNALETVNARLLWKITLQEQAAFDLRSRPRDSVMFLGDGLDDATVLALAPEIELLITAGDFPTIILRTFVSVVLSIFQPLTPLEVLEAEELAANGQVSRADEVMDPNANLIVQTDYKDEQDLQDTPDAQTQYAKLETPIKVRTQEFSRQNTFNSDTESGPTVAPTYRPSSGARLSGADRMAHDIQLGPRTITLDDADVVEHKEQQQIEQSRKDTDQSSKADATEHTMQMSSIEIRDSVLPKLPKRYLNGQFQSNSYFSRRLLRLSQLIVLGDVVALGFFYFYRSDADDIRHGKLYVGSPLKVLVSSNEPSCSTSLALAALVYHLFPAVFILGLPASGLRVFEPFRREHRIDRGGRLQKVKRTVCLQICELVGVGIFLYEALILGFLVYYVASGKIFVDCDSNIPAYVFCGCAIVMFWLLFVLMRAFARFREHLKMQLGAFKESDQTGDVKAHMLRSKMKRKKRQQQKNGNGVETTPPTLARSTIVKDVSKRLFRGAQLGDLKLIRRSIRIAKLHLGESFARELYPDPVMVFGIFGLAKKNPMHVAAYQGNIAAMDLLYKAHFRVNAFDKVSRVRFSTGDLFWYLASYFIPKPVVSADETYSSVFKTTLVTPLHCAVSTGRLAAVRWLIAHGADVNLCSKSSYRCESRLPPIFLADHPEIVHVLLRAGANHLAIPDPGHMNTITVLQLAYLRGNYAVAQVLEDWGGDVALTPLHAAAAMDDVAAIRSFLRKKVNPDVLGELGYVGLNKRTPLHWAAVNGAVGAVEILLAAKANANFQDAHGRTALHWAARVNRVDIVRVLLAHGADPTIVDDGDMTPIMCAACAGGTSVDMFKALVASGGDINHQLRLTGDTALHLAVKLDDQQTALALLSMGGDIMRTNHDGFRPIDCTTSTRLQFEIKRAAGTRDVMISYTHSHMEFALKLRKSLEEANITVWLDLMDPSGIGGGSVWREEIARGITNAAVVLCILTEDYAQSEWCLKELALAKQVGTPIMAISTEHAKISEELQVYLYTRQLVPFESAIVKVEQVNGKETRYQYDEDTYKNQLRMLLDGMRDEIEKRKEDNIKRNMRRAETNPMTGSGHGASGMRSRRLNHAASGMSSSNTYGMDSMKFDERALALSAFDTPNYYSSDSNGSSIHELGDDSTMPVMIGNSRRRGAPGSSRSIGSNEVFSASQRGLRLNYDYNGTNLSILSSTSSNSFVDDCGVSDSIVLDTGGYYFHRATNKDMQKRGGRTNAISERDSNGVEEPNTSDSIVEDLQELNTATASGEQFVFISHGDYHQRFVRKLCVDMCREGGLRCYVDRKHMVKLSTTIEEDKEEELDKSKSKHPMLSRNEDMSVRIHEAKEAILKCSAFVVLISEKTLASELVKDQLAFAEDKGKKILPVVVNRMDFTLDIKYSLARSEFFHFFTKGDMMGFRQSLRHLLDALREEVYGISIGGPFPSFSQLPSFNSGGKLPSFNGSSLGNGSDVQLRGGFADLRESFMSAGGSYNPSFQSQVTEGSMRRRRPNSHSLFASSRSDTSNFGLPPTRLSQTFAETTGTTRSVTSDMSLSQSMIGNFSTLVGRITDDLEEEDEHISYAGIQDDDFDSDEEVEMGENCKVQRVQEEAPSFSRAMQQHPALGALSSDGSFDTRQRGSNSSISMLELTESSDPINISFDAMLGDKTPTK</sequence>
<feature type="region of interest" description="Disordered" evidence="2">
    <location>
        <begin position="1987"/>
        <end position="2016"/>
    </location>
</feature>
<feature type="region of interest" description="Disordered" evidence="2">
    <location>
        <begin position="1605"/>
        <end position="1628"/>
    </location>
</feature>